<proteinExistence type="predicted"/>
<feature type="compositionally biased region" description="Polar residues" evidence="1">
    <location>
        <begin position="67"/>
        <end position="76"/>
    </location>
</feature>
<evidence type="ECO:0000313" key="4">
    <source>
        <dbReference type="RefSeq" id="XP_072836270.1"/>
    </source>
</evidence>
<dbReference type="InterPro" id="IPR002466">
    <property type="entry name" value="A_deamin"/>
</dbReference>
<feature type="region of interest" description="Disordered" evidence="1">
    <location>
        <begin position="33"/>
        <end position="76"/>
    </location>
</feature>
<organism evidence="3 4">
    <name type="scientific">Pogona vitticeps</name>
    <name type="common">central bearded dragon</name>
    <dbReference type="NCBI Taxonomy" id="103695"/>
    <lineage>
        <taxon>Eukaryota</taxon>
        <taxon>Metazoa</taxon>
        <taxon>Chordata</taxon>
        <taxon>Craniata</taxon>
        <taxon>Vertebrata</taxon>
        <taxon>Euteleostomi</taxon>
        <taxon>Lepidosauria</taxon>
        <taxon>Squamata</taxon>
        <taxon>Bifurcata</taxon>
        <taxon>Unidentata</taxon>
        <taxon>Episquamata</taxon>
        <taxon>Toxicofera</taxon>
        <taxon>Iguania</taxon>
        <taxon>Acrodonta</taxon>
        <taxon>Agamidae</taxon>
        <taxon>Amphibolurinae</taxon>
        <taxon>Pogona</taxon>
    </lineage>
</organism>
<dbReference type="Proteomes" id="UP001652642">
    <property type="component" value="Chromosome 9"/>
</dbReference>
<dbReference type="SMART" id="SM00552">
    <property type="entry name" value="ADEAMc"/>
    <property type="match status" value="1"/>
</dbReference>
<dbReference type="PANTHER" id="PTHR10910:SF106">
    <property type="entry name" value="ADENOSINE DEAMINASE DOMAIN-CONTAINING PROTEIN 2"/>
    <property type="match status" value="1"/>
</dbReference>
<dbReference type="PROSITE" id="PS50141">
    <property type="entry name" value="A_DEAMIN_EDITASE"/>
    <property type="match status" value="1"/>
</dbReference>
<evidence type="ECO:0000259" key="2">
    <source>
        <dbReference type="PROSITE" id="PS50141"/>
    </source>
</evidence>
<reference evidence="4" key="1">
    <citation type="submission" date="2025-08" db="UniProtKB">
        <authorList>
            <consortium name="RefSeq"/>
        </authorList>
    </citation>
    <scope>IDENTIFICATION</scope>
</reference>
<name>A0ABM5ESY6_9SAUR</name>
<feature type="domain" description="A to I editase" evidence="2">
    <location>
        <begin position="156"/>
        <end position="468"/>
    </location>
</feature>
<evidence type="ECO:0000256" key="1">
    <source>
        <dbReference type="SAM" id="MobiDB-lite"/>
    </source>
</evidence>
<dbReference type="PANTHER" id="PTHR10910">
    <property type="entry name" value="EUKARYOTE SPECIFIC DSRNA BINDING PROTEIN"/>
    <property type="match status" value="1"/>
</dbReference>
<evidence type="ECO:0000313" key="3">
    <source>
        <dbReference type="Proteomes" id="UP001652642"/>
    </source>
</evidence>
<protein>
    <submittedName>
        <fullName evidence="4">Adenosine deaminase domain-containing protein 2</fullName>
    </submittedName>
</protein>
<dbReference type="GeneID" id="110075696"/>
<gene>
    <name evidence="4" type="primary">ADAD2</name>
</gene>
<accession>A0ABM5ESY6</accession>
<sequence length="475" mass="53140">MLAEEEKARAGGQKPRLAASFERACLQSLWKEEQVDSSRTAGLPQGKAPRPPSSLFKEPLLDGRDPPNNNACDQQAETCQEKSLPDAQLPFIKVLDVENEIMHPQRCAAITSDMCEMLLGEEVGYQGCMSSVAAFILEREVAESPGPCKETYELVALGTGDRCYEGWMEFSGRRVHDLHGLVVARRALLRYLYKQLLMYGSQDPATLEKCIFCPADDEVHLTLKPKYFLHLYLSQTPSGAAENFQSSLSLPSPSAGLHVSLKGVLKPVLYCRASVLSAYVHCVSGIDKLFRWSILGVQGALLSHIIHPMYITSIILADHYQDSALLSRIIDERLQLVPRDDMPAPYGHKQVHIFEGPRVAPLDTPPECRSLSLNWCGGDEMLELVNGTVGMAVRNITSPGNQYRPSRLCKAAMLKYFRKVAQEMKREDLASLPTYHEAKVQAEVYQRAKLQMYNQLSRQDFGKWPQKPLVDRFAS</sequence>
<keyword evidence="3" id="KW-1185">Reference proteome</keyword>
<dbReference type="Pfam" id="PF02137">
    <property type="entry name" value="A_deamin"/>
    <property type="match status" value="1"/>
</dbReference>
<dbReference type="RefSeq" id="XP_072836270.1">
    <property type="nucleotide sequence ID" value="XM_072980169.1"/>
</dbReference>